<protein>
    <submittedName>
        <fullName evidence="3">RNA methyltransferase</fullName>
    </submittedName>
</protein>
<dbReference type="RefSeq" id="WP_203791646.1">
    <property type="nucleotide sequence ID" value="NZ_BOMV01000144.1"/>
</dbReference>
<keyword evidence="3" id="KW-0808">Transferase</keyword>
<evidence type="ECO:0000313" key="3">
    <source>
        <dbReference type="EMBL" id="GIF02433.1"/>
    </source>
</evidence>
<evidence type="ECO:0000313" key="4">
    <source>
        <dbReference type="Proteomes" id="UP000636960"/>
    </source>
</evidence>
<dbReference type="CDD" id="cd02440">
    <property type="entry name" value="AdoMet_MTases"/>
    <property type="match status" value="1"/>
</dbReference>
<dbReference type="PANTHER" id="PTHR14911:SF13">
    <property type="entry name" value="TRNA (GUANINE(6)-N2)-METHYLTRANSFERASE THUMP3"/>
    <property type="match status" value="1"/>
</dbReference>
<name>A0A919KBL9_9ACTN</name>
<dbReference type="PANTHER" id="PTHR14911">
    <property type="entry name" value="THUMP DOMAIN-CONTAINING"/>
    <property type="match status" value="1"/>
</dbReference>
<organism evidence="3 4">
    <name type="scientific">Paractinoplanes rishiriensis</name>
    <dbReference type="NCBI Taxonomy" id="1050105"/>
    <lineage>
        <taxon>Bacteria</taxon>
        <taxon>Bacillati</taxon>
        <taxon>Actinomycetota</taxon>
        <taxon>Actinomycetes</taxon>
        <taxon>Micromonosporales</taxon>
        <taxon>Micromonosporaceae</taxon>
        <taxon>Paractinoplanes</taxon>
    </lineage>
</organism>
<sequence>MGRHVRRPGRRVSTPTSAARRRTARNRRLELVYLPGLEAVVRDEIAERLPALQRAREVPGRQDALAGDLTGPLEDTARLRTIVAAFHVLSFPVANPRALLSGDYMPDMLDAIREVVSLNRQETPRSLRIEAAGRDSPVLRRLATQLAAGAGLREDADCGDCVVRVRPTPGSSGWDVLVRLSTRPLSTRSWRVQGHPAAANATVAAAMARLSHSDPEQRVANLMCGSGTLLIERIMLTRARAATGVDLDPKAINAAEQNVAAAKLSGQVRLLNAGVEDDAWLADGPYDVLLADPPWGDKAGRHDESEDLHLTLLRRAHDGAAPEARLVVLTHEIKVMERCMVATADLWRPVSQTKVFHKGHHPRIYVLDRTPSRR</sequence>
<keyword evidence="4" id="KW-1185">Reference proteome</keyword>
<dbReference type="InterPro" id="IPR000241">
    <property type="entry name" value="RlmKL-like_Mtase"/>
</dbReference>
<dbReference type="Pfam" id="PF01170">
    <property type="entry name" value="UPF0020"/>
    <property type="match status" value="1"/>
</dbReference>
<dbReference type="GO" id="GO:0030488">
    <property type="term" value="P:tRNA methylation"/>
    <property type="evidence" value="ECO:0007669"/>
    <property type="project" value="TreeGrafter"/>
</dbReference>
<dbReference type="InterPro" id="IPR029063">
    <property type="entry name" value="SAM-dependent_MTases_sf"/>
</dbReference>
<evidence type="ECO:0000259" key="2">
    <source>
        <dbReference type="Pfam" id="PF01170"/>
    </source>
</evidence>
<dbReference type="Proteomes" id="UP000636960">
    <property type="component" value="Unassembled WGS sequence"/>
</dbReference>
<dbReference type="SUPFAM" id="SSF53335">
    <property type="entry name" value="S-adenosyl-L-methionine-dependent methyltransferases"/>
    <property type="match status" value="1"/>
</dbReference>
<keyword evidence="3" id="KW-0489">Methyltransferase</keyword>
<gene>
    <name evidence="3" type="ORF">Ari01nite_98970</name>
</gene>
<feature type="domain" description="Ribosomal RNA large subunit methyltransferase K/L-like methyltransferase" evidence="2">
    <location>
        <begin position="188"/>
        <end position="361"/>
    </location>
</feature>
<dbReference type="InterPro" id="IPR002052">
    <property type="entry name" value="DNA_methylase_N6_adenine_CS"/>
</dbReference>
<comment type="caution">
    <text evidence="3">The sequence shown here is derived from an EMBL/GenBank/DDBJ whole genome shotgun (WGS) entry which is preliminary data.</text>
</comment>
<proteinExistence type="predicted"/>
<feature type="region of interest" description="Disordered" evidence="1">
    <location>
        <begin position="1"/>
        <end position="22"/>
    </location>
</feature>
<dbReference type="Gene3D" id="3.40.50.150">
    <property type="entry name" value="Vaccinia Virus protein VP39"/>
    <property type="match status" value="1"/>
</dbReference>
<reference evidence="3" key="1">
    <citation type="submission" date="2021-01" db="EMBL/GenBank/DDBJ databases">
        <title>Whole genome shotgun sequence of Actinoplanes rishiriensis NBRC 108556.</title>
        <authorList>
            <person name="Komaki H."/>
            <person name="Tamura T."/>
        </authorList>
    </citation>
    <scope>NUCLEOTIDE SEQUENCE</scope>
    <source>
        <strain evidence="3">NBRC 108556</strain>
    </source>
</reference>
<dbReference type="GO" id="GO:0016423">
    <property type="term" value="F:tRNA (guanine) methyltransferase activity"/>
    <property type="evidence" value="ECO:0007669"/>
    <property type="project" value="TreeGrafter"/>
</dbReference>
<dbReference type="GO" id="GO:0003676">
    <property type="term" value="F:nucleic acid binding"/>
    <property type="evidence" value="ECO:0007669"/>
    <property type="project" value="InterPro"/>
</dbReference>
<feature type="compositionally biased region" description="Basic residues" evidence="1">
    <location>
        <begin position="1"/>
        <end position="10"/>
    </location>
</feature>
<evidence type="ECO:0000256" key="1">
    <source>
        <dbReference type="SAM" id="MobiDB-lite"/>
    </source>
</evidence>
<accession>A0A919KBL9</accession>
<dbReference type="PROSITE" id="PS00092">
    <property type="entry name" value="N6_MTASE"/>
    <property type="match status" value="1"/>
</dbReference>
<dbReference type="AlphaFoldDB" id="A0A919KBL9"/>
<dbReference type="EMBL" id="BOMV01000144">
    <property type="protein sequence ID" value="GIF02433.1"/>
    <property type="molecule type" value="Genomic_DNA"/>
</dbReference>